<feature type="transmembrane region" description="Helical" evidence="2">
    <location>
        <begin position="222"/>
        <end position="242"/>
    </location>
</feature>
<gene>
    <name evidence="3" type="ORF">L228DRAFT_271210</name>
</gene>
<keyword evidence="2" id="KW-1133">Transmembrane helix</keyword>
<dbReference type="OrthoDB" id="3357002at2759"/>
<dbReference type="PANTHER" id="PTHR35184">
    <property type="entry name" value="YALI0C10208P"/>
    <property type="match status" value="1"/>
</dbReference>
<feature type="transmembrane region" description="Helical" evidence="2">
    <location>
        <begin position="141"/>
        <end position="164"/>
    </location>
</feature>
<dbReference type="Pfam" id="PF11309">
    <property type="entry name" value="DUF3112"/>
    <property type="match status" value="1"/>
</dbReference>
<name>A0A164ZQY1_XYLHT</name>
<protein>
    <submittedName>
        <fullName evidence="3">Uncharacterized protein</fullName>
    </submittedName>
</protein>
<dbReference type="GeneID" id="28900640"/>
<dbReference type="OMA" id="CHPTNIR"/>
<feature type="transmembrane region" description="Helical" evidence="2">
    <location>
        <begin position="94"/>
        <end position="120"/>
    </location>
</feature>
<dbReference type="AlphaFoldDB" id="A0A164ZQY1"/>
<feature type="transmembrane region" description="Helical" evidence="2">
    <location>
        <begin position="66"/>
        <end position="88"/>
    </location>
</feature>
<dbReference type="Proteomes" id="UP000076632">
    <property type="component" value="Unassembled WGS sequence"/>
</dbReference>
<dbReference type="InParanoid" id="A0A164ZQY1"/>
<dbReference type="RefSeq" id="XP_018184951.1">
    <property type="nucleotide sequence ID" value="XM_018335503.1"/>
</dbReference>
<reference evidence="3 4" key="1">
    <citation type="journal article" date="2016" name="Fungal Biol.">
        <title>The genome of Xylona heveae provides a window into fungal endophytism.</title>
        <authorList>
            <person name="Gazis R."/>
            <person name="Kuo A."/>
            <person name="Riley R."/>
            <person name="LaButti K."/>
            <person name="Lipzen A."/>
            <person name="Lin J."/>
            <person name="Amirebrahimi M."/>
            <person name="Hesse C.N."/>
            <person name="Spatafora J.W."/>
            <person name="Henrissat B."/>
            <person name="Hainaut M."/>
            <person name="Grigoriev I.V."/>
            <person name="Hibbett D.S."/>
        </authorList>
    </citation>
    <scope>NUCLEOTIDE SEQUENCE [LARGE SCALE GENOMIC DNA]</scope>
    <source>
        <strain evidence="3 4">TC161</strain>
    </source>
</reference>
<keyword evidence="2" id="KW-0472">Membrane</keyword>
<evidence type="ECO:0000256" key="2">
    <source>
        <dbReference type="SAM" id="Phobius"/>
    </source>
</evidence>
<dbReference type="EMBL" id="KV407466">
    <property type="protein sequence ID" value="KZF19396.1"/>
    <property type="molecule type" value="Genomic_DNA"/>
</dbReference>
<organism evidence="3 4">
    <name type="scientific">Xylona heveae (strain CBS 132557 / TC161)</name>
    <dbReference type="NCBI Taxonomy" id="1328760"/>
    <lineage>
        <taxon>Eukaryota</taxon>
        <taxon>Fungi</taxon>
        <taxon>Dikarya</taxon>
        <taxon>Ascomycota</taxon>
        <taxon>Pezizomycotina</taxon>
        <taxon>Xylonomycetes</taxon>
        <taxon>Xylonales</taxon>
        <taxon>Xylonaceae</taxon>
        <taxon>Xylona</taxon>
    </lineage>
</organism>
<dbReference type="PANTHER" id="PTHR35184:SF1">
    <property type="entry name" value="INTEGRAL MEMBRANE PROTEIN"/>
    <property type="match status" value="1"/>
</dbReference>
<keyword evidence="2" id="KW-0812">Transmembrane</keyword>
<dbReference type="InterPro" id="IPR021460">
    <property type="entry name" value="DUF3112"/>
</dbReference>
<feature type="region of interest" description="Disordered" evidence="1">
    <location>
        <begin position="311"/>
        <end position="340"/>
    </location>
</feature>
<sequence>MSAQGQQRHPQQMHKPYFPQVASLGGVPTVKVDVPISAVFLFLFIISAAAHMTIFQLNKRKGHKFVISGMMFGFSMARITACILRIAWATRPTHIPLAIAAQIFVAAGVVLMFVINLIFAQRILRGAQPFIGWHKLSKIPFTFLYALIVVSLVMLITCTVQSFYTLNRNTHRIDRDVQLYGQTIFAIMSFLPIPIVLICNLVPKHAEWEKFGGGRWRTKMWIILVGAVLLCLGATFRCGTNYKTPRPRTDPAWYHSKACFYLFNFTIEITVLYLYAITRVDQRFHVPDGSKGPGDYSKRLGGAVSEHMSEIDMEENRSVKDQHHHAHDKDPSTGGDDLQR</sequence>
<accession>A0A164ZQY1</accession>
<feature type="transmembrane region" description="Helical" evidence="2">
    <location>
        <begin position="34"/>
        <end position="54"/>
    </location>
</feature>
<evidence type="ECO:0000313" key="4">
    <source>
        <dbReference type="Proteomes" id="UP000076632"/>
    </source>
</evidence>
<feature type="transmembrane region" description="Helical" evidence="2">
    <location>
        <begin position="184"/>
        <end position="202"/>
    </location>
</feature>
<evidence type="ECO:0000313" key="3">
    <source>
        <dbReference type="EMBL" id="KZF19396.1"/>
    </source>
</evidence>
<feature type="transmembrane region" description="Helical" evidence="2">
    <location>
        <begin position="254"/>
        <end position="275"/>
    </location>
</feature>
<dbReference type="STRING" id="1328760.A0A164ZQY1"/>
<keyword evidence="4" id="KW-1185">Reference proteome</keyword>
<evidence type="ECO:0000256" key="1">
    <source>
        <dbReference type="SAM" id="MobiDB-lite"/>
    </source>
</evidence>
<proteinExistence type="predicted"/>